<reference evidence="2" key="1">
    <citation type="submission" date="2018-05" db="EMBL/GenBank/DDBJ databases">
        <authorList>
            <person name="Lanie J.A."/>
            <person name="Ng W.-L."/>
            <person name="Kazmierczak K.M."/>
            <person name="Andrzejewski T.M."/>
            <person name="Davidsen T.M."/>
            <person name="Wayne K.J."/>
            <person name="Tettelin H."/>
            <person name="Glass J.I."/>
            <person name="Rusch D."/>
            <person name="Podicherti R."/>
            <person name="Tsui H.-C.T."/>
            <person name="Winkler M.E."/>
        </authorList>
    </citation>
    <scope>NUCLEOTIDE SEQUENCE</scope>
</reference>
<feature type="compositionally biased region" description="Basic and acidic residues" evidence="1">
    <location>
        <begin position="137"/>
        <end position="146"/>
    </location>
</feature>
<dbReference type="AlphaFoldDB" id="A0A382WZU2"/>
<name>A0A382WZU2_9ZZZZ</name>
<organism evidence="2">
    <name type="scientific">marine metagenome</name>
    <dbReference type="NCBI Taxonomy" id="408172"/>
    <lineage>
        <taxon>unclassified sequences</taxon>
        <taxon>metagenomes</taxon>
        <taxon>ecological metagenomes</taxon>
    </lineage>
</organism>
<dbReference type="EMBL" id="UINC01163762">
    <property type="protein sequence ID" value="SVD64243.1"/>
    <property type="molecule type" value="Genomic_DNA"/>
</dbReference>
<proteinExistence type="predicted"/>
<sequence>MDDENRNKPDYIEDGHKYYTERYKLLLEELSKSKESNEIFRIMDYDNLEPEEIDDICDNVTYTSHQLVKLCRSIQEMSEIENDKEYNPSLMKEFESLRDYLVWNVFNLQRNFPFPQFPSIEPKGIKNPEIEDIDKDIEEKENKDFDEPPFPEGF</sequence>
<evidence type="ECO:0000256" key="1">
    <source>
        <dbReference type="SAM" id="MobiDB-lite"/>
    </source>
</evidence>
<evidence type="ECO:0000313" key="2">
    <source>
        <dbReference type="EMBL" id="SVD64243.1"/>
    </source>
</evidence>
<gene>
    <name evidence="2" type="ORF">METZ01_LOCUS417097</name>
</gene>
<feature type="region of interest" description="Disordered" evidence="1">
    <location>
        <begin position="123"/>
        <end position="154"/>
    </location>
</feature>
<protein>
    <submittedName>
        <fullName evidence="2">Uncharacterized protein</fullName>
    </submittedName>
</protein>
<accession>A0A382WZU2</accession>